<evidence type="ECO:0000256" key="1">
    <source>
        <dbReference type="ARBA" id="ARBA00023002"/>
    </source>
</evidence>
<accession>A0AAD3E568</accession>
<evidence type="ECO:0000313" key="4">
    <source>
        <dbReference type="Proteomes" id="UP001054857"/>
    </source>
</evidence>
<name>A0AAD3E568_9CHLO</name>
<dbReference type="InterPro" id="IPR023210">
    <property type="entry name" value="NADP_OxRdtase_dom"/>
</dbReference>
<dbReference type="GO" id="GO:0016491">
    <property type="term" value="F:oxidoreductase activity"/>
    <property type="evidence" value="ECO:0007669"/>
    <property type="project" value="UniProtKB-KW"/>
</dbReference>
<sequence length="405" mass="45292">MRLVRRDAFSFSPLRTGERMAPGLRRCSRLVVRGSTAPAAGAPSKPLKASDRVRLGDSELLVSTCCLGTMTWGKQNSEAEAHQQLSYAWDMGLNFLDTAEMYPVPTEAATQGRTDTYIGTWMRGGGRRREEVVIATKVSGYSDRATWVRQPPRTTRVTREQVVESVDASLRRLQVDHIDLLQIHWPDRYVPLFGSGPYDVGQERPDAVPFEEQLRALEEVVRAGKVRYIGVSNETSYGVSEFCHLARAAGLPMIQTIQNAYSLLVRVPFETDLSETCRRHHVSLLAYSPLAGGMLTGKYDKLSAQQLQAARFNLFPGYMARYKQSAVQEAVREYDRVAAKYGMSATELALAWCKSRWFVSSTIIGATSMEQLKENLAAFDKDIPDECAADIQAIYKKYKDPTVNP</sequence>
<dbReference type="Proteomes" id="UP001054857">
    <property type="component" value="Unassembled WGS sequence"/>
</dbReference>
<organism evidence="3 4">
    <name type="scientific">Astrephomene gubernaculifera</name>
    <dbReference type="NCBI Taxonomy" id="47775"/>
    <lineage>
        <taxon>Eukaryota</taxon>
        <taxon>Viridiplantae</taxon>
        <taxon>Chlorophyta</taxon>
        <taxon>core chlorophytes</taxon>
        <taxon>Chlorophyceae</taxon>
        <taxon>CS clade</taxon>
        <taxon>Chlamydomonadales</taxon>
        <taxon>Astrephomenaceae</taxon>
        <taxon>Astrephomene</taxon>
    </lineage>
</organism>
<dbReference type="EMBL" id="BMAR01000075">
    <property type="protein sequence ID" value="GFR52902.1"/>
    <property type="molecule type" value="Genomic_DNA"/>
</dbReference>
<dbReference type="InterPro" id="IPR050523">
    <property type="entry name" value="AKR_Detox_Biosynth"/>
</dbReference>
<keyword evidence="1" id="KW-0560">Oxidoreductase</keyword>
<comment type="caution">
    <text evidence="3">The sequence shown here is derived from an EMBL/GenBank/DDBJ whole genome shotgun (WGS) entry which is preliminary data.</text>
</comment>
<dbReference type="PANTHER" id="PTHR43364">
    <property type="entry name" value="NADH-SPECIFIC METHYLGLYOXAL REDUCTASE-RELATED"/>
    <property type="match status" value="1"/>
</dbReference>
<evidence type="ECO:0000313" key="3">
    <source>
        <dbReference type="EMBL" id="GFR52902.1"/>
    </source>
</evidence>
<keyword evidence="4" id="KW-1185">Reference proteome</keyword>
<dbReference type="CDD" id="cd19094">
    <property type="entry name" value="AKR_Tas-like"/>
    <property type="match status" value="1"/>
</dbReference>
<dbReference type="Gene3D" id="3.20.20.100">
    <property type="entry name" value="NADP-dependent oxidoreductase domain"/>
    <property type="match status" value="1"/>
</dbReference>
<proteinExistence type="predicted"/>
<dbReference type="Pfam" id="PF00248">
    <property type="entry name" value="Aldo_ket_red"/>
    <property type="match status" value="1"/>
</dbReference>
<dbReference type="SUPFAM" id="SSF51430">
    <property type="entry name" value="NAD(P)-linked oxidoreductase"/>
    <property type="match status" value="1"/>
</dbReference>
<reference evidence="3 4" key="1">
    <citation type="journal article" date="2021" name="Sci. Rep.">
        <title>Genome sequencing of the multicellular alga Astrephomene provides insights into convergent evolution of germ-soma differentiation.</title>
        <authorList>
            <person name="Yamashita S."/>
            <person name="Yamamoto K."/>
            <person name="Matsuzaki R."/>
            <person name="Suzuki S."/>
            <person name="Yamaguchi H."/>
            <person name="Hirooka S."/>
            <person name="Minakuchi Y."/>
            <person name="Miyagishima S."/>
            <person name="Kawachi M."/>
            <person name="Toyoda A."/>
            <person name="Nozaki H."/>
        </authorList>
    </citation>
    <scope>NUCLEOTIDE SEQUENCE [LARGE SCALE GENOMIC DNA]</scope>
    <source>
        <strain evidence="3 4">NIES-4017</strain>
    </source>
</reference>
<gene>
    <name evidence="3" type="ORF">Agub_g15546</name>
</gene>
<dbReference type="AlphaFoldDB" id="A0AAD3E568"/>
<dbReference type="InterPro" id="IPR036812">
    <property type="entry name" value="NAD(P)_OxRdtase_dom_sf"/>
</dbReference>
<feature type="domain" description="NADP-dependent oxidoreductase" evidence="2">
    <location>
        <begin position="66"/>
        <end position="395"/>
    </location>
</feature>
<protein>
    <recommendedName>
        <fullName evidence="2">NADP-dependent oxidoreductase domain-containing protein</fullName>
    </recommendedName>
</protein>
<dbReference type="PANTHER" id="PTHR43364:SF4">
    <property type="entry name" value="NAD(P)-LINKED OXIDOREDUCTASE SUPERFAMILY PROTEIN"/>
    <property type="match status" value="1"/>
</dbReference>
<evidence type="ECO:0000259" key="2">
    <source>
        <dbReference type="Pfam" id="PF00248"/>
    </source>
</evidence>